<keyword evidence="3" id="KW-1185">Reference proteome</keyword>
<accession>W8GK58</accession>
<dbReference type="RefSeq" id="WP_025208919.1">
    <property type="nucleotide sequence ID" value="NZ_CP006932.1"/>
</dbReference>
<dbReference type="AlphaFoldDB" id="W8GK58"/>
<dbReference type="STRING" id="1427984.X271_00532"/>
<dbReference type="Proteomes" id="UP000019450">
    <property type="component" value="Chromosome"/>
</dbReference>
<gene>
    <name evidence="2" type="ORF">X271_00532</name>
</gene>
<reference evidence="2 3" key="1">
    <citation type="journal article" date="2014" name="Genome Biol. Evol.">
        <title>Phylogenomics of "Candidatus Hepatoplasma crinochetorum," a Lineage of Mollicutes Associated with Noninsect Arthropods.</title>
        <authorList>
            <person name="Leclercq S."/>
            <person name="Dittmer J."/>
            <person name="Bouchon D."/>
            <person name="Cordaux R."/>
        </authorList>
    </citation>
    <scope>NUCLEOTIDE SEQUENCE [LARGE SCALE GENOMIC DNA]</scope>
    <source>
        <strain evidence="2 3">Av</strain>
    </source>
</reference>
<organism evidence="2 3">
    <name type="scientific">Candidatus Hepatoplasma crinochetorum Av</name>
    <dbReference type="NCBI Taxonomy" id="1427984"/>
    <lineage>
        <taxon>Bacteria</taxon>
        <taxon>Bacillati</taxon>
        <taxon>Mycoplasmatota</taxon>
        <taxon>Mollicutes</taxon>
        <taxon>Candidatus Hepatoplasmataceae</taxon>
        <taxon>Candidatus Hepatoplasma</taxon>
    </lineage>
</organism>
<evidence type="ECO:0000256" key="1">
    <source>
        <dbReference type="SAM" id="Coils"/>
    </source>
</evidence>
<sequence length="157" mass="19013">MKNREMVNELNRMDNKKINETPISEESFGPKMRNDLRIIDRLFIEGKINDQIENIEKMIHLIAEILINKNQIDFLFGIYDQNKDKDFSDYYKNETYERISKKLSKLKNKVKVFEKEKEELGNEIYEEKLNKYLGEKVRQVITKLDQKYLQSYNIKHQ</sequence>
<keyword evidence="1" id="KW-0175">Coiled coil</keyword>
<dbReference type="EMBL" id="CP006932">
    <property type="protein sequence ID" value="AHK22632.1"/>
    <property type="molecule type" value="Genomic_DNA"/>
</dbReference>
<feature type="coiled-coil region" evidence="1">
    <location>
        <begin position="96"/>
        <end position="123"/>
    </location>
</feature>
<protein>
    <submittedName>
        <fullName evidence="2">Uncharacterized protein</fullName>
    </submittedName>
</protein>
<dbReference type="HOGENOM" id="CLU_1674700_0_0_14"/>
<evidence type="ECO:0000313" key="2">
    <source>
        <dbReference type="EMBL" id="AHK22632.1"/>
    </source>
</evidence>
<dbReference type="KEGG" id="hcr:X271_00532"/>
<evidence type="ECO:0000313" key="3">
    <source>
        <dbReference type="Proteomes" id="UP000019450"/>
    </source>
</evidence>
<name>W8GK58_9MOLU</name>
<proteinExistence type="predicted"/>